<evidence type="ECO:0000256" key="5">
    <source>
        <dbReference type="ARBA" id="ARBA00022679"/>
    </source>
</evidence>
<evidence type="ECO:0000256" key="12">
    <source>
        <dbReference type="ARBA" id="ARBA00047899"/>
    </source>
</evidence>
<dbReference type="InterPro" id="IPR047117">
    <property type="entry name" value="PERK1-13-like"/>
</dbReference>
<feature type="non-terminal residue" evidence="16">
    <location>
        <position position="104"/>
    </location>
</feature>
<name>A0A7J8XH25_GOSAI</name>
<keyword evidence="17" id="KW-1185">Reference proteome</keyword>
<dbReference type="Gene3D" id="3.30.200.20">
    <property type="entry name" value="Phosphorylase Kinase, domain 1"/>
    <property type="match status" value="1"/>
</dbReference>
<evidence type="ECO:0000256" key="4">
    <source>
        <dbReference type="ARBA" id="ARBA00022527"/>
    </source>
</evidence>
<dbReference type="FunFam" id="3.30.200.20:FF:000466">
    <property type="entry name" value="Putative LRR receptor-like serine/threonine-protein kinase"/>
    <property type="match status" value="1"/>
</dbReference>
<evidence type="ECO:0000256" key="2">
    <source>
        <dbReference type="ARBA" id="ARBA00012513"/>
    </source>
</evidence>
<keyword evidence="7 14" id="KW-0547">Nucleotide-binding</keyword>
<dbReference type="InterPro" id="IPR000719">
    <property type="entry name" value="Prot_kinase_dom"/>
</dbReference>
<evidence type="ECO:0000256" key="14">
    <source>
        <dbReference type="PROSITE-ProRule" id="PRU10141"/>
    </source>
</evidence>
<organism evidence="16 17">
    <name type="scientific">Gossypium aridum</name>
    <name type="common">American cotton</name>
    <name type="synonym">Erioxylum aridum</name>
    <dbReference type="NCBI Taxonomy" id="34290"/>
    <lineage>
        <taxon>Eukaryota</taxon>
        <taxon>Viridiplantae</taxon>
        <taxon>Streptophyta</taxon>
        <taxon>Embryophyta</taxon>
        <taxon>Tracheophyta</taxon>
        <taxon>Spermatophyta</taxon>
        <taxon>Magnoliopsida</taxon>
        <taxon>eudicotyledons</taxon>
        <taxon>Gunneridae</taxon>
        <taxon>Pentapetalae</taxon>
        <taxon>rosids</taxon>
        <taxon>malvids</taxon>
        <taxon>Malvales</taxon>
        <taxon>Malvaceae</taxon>
        <taxon>Malvoideae</taxon>
        <taxon>Gossypium</taxon>
    </lineage>
</organism>
<accession>A0A7J8XH25</accession>
<dbReference type="EMBL" id="JABFAA010000007">
    <property type="protein sequence ID" value="MBA0686585.1"/>
    <property type="molecule type" value="Genomic_DNA"/>
</dbReference>
<evidence type="ECO:0000256" key="3">
    <source>
        <dbReference type="ARBA" id="ARBA00022475"/>
    </source>
</evidence>
<evidence type="ECO:0000256" key="9">
    <source>
        <dbReference type="ARBA" id="ARBA00022840"/>
    </source>
</evidence>
<reference evidence="16 17" key="1">
    <citation type="journal article" date="2019" name="Genome Biol. Evol.">
        <title>Insights into the evolution of the New World diploid cottons (Gossypium, subgenus Houzingenia) based on genome sequencing.</title>
        <authorList>
            <person name="Grover C.E."/>
            <person name="Arick M.A. 2nd"/>
            <person name="Thrash A."/>
            <person name="Conover J.L."/>
            <person name="Sanders W.S."/>
            <person name="Peterson D.G."/>
            <person name="Frelichowski J.E."/>
            <person name="Scheffler J.A."/>
            <person name="Scheffler B.E."/>
            <person name="Wendel J.F."/>
        </authorList>
    </citation>
    <scope>NUCLEOTIDE SEQUENCE [LARGE SCALE GENOMIC DNA]</scope>
    <source>
        <strain evidence="16">185</strain>
        <tissue evidence="16">Leaf</tissue>
    </source>
</reference>
<dbReference type="PANTHER" id="PTHR47982:SF70">
    <property type="entry name" value="PROTEIN KINASE SUPERFAMILY PROTEIN"/>
    <property type="match status" value="1"/>
</dbReference>
<comment type="subcellular location">
    <subcellularLocation>
        <location evidence="1">Cell membrane</location>
        <topology evidence="1">Single-pass membrane protein</topology>
    </subcellularLocation>
</comment>
<dbReference type="PANTHER" id="PTHR47982">
    <property type="entry name" value="PROLINE-RICH RECEPTOR-LIKE PROTEIN KINASE PERK4"/>
    <property type="match status" value="1"/>
</dbReference>
<dbReference type="GO" id="GO:0005886">
    <property type="term" value="C:plasma membrane"/>
    <property type="evidence" value="ECO:0007669"/>
    <property type="project" value="UniProtKB-SubCell"/>
</dbReference>
<keyword evidence="5" id="KW-0808">Transferase</keyword>
<evidence type="ECO:0000256" key="13">
    <source>
        <dbReference type="ARBA" id="ARBA00048679"/>
    </source>
</evidence>
<evidence type="ECO:0000256" key="10">
    <source>
        <dbReference type="ARBA" id="ARBA00022989"/>
    </source>
</evidence>
<evidence type="ECO:0000256" key="1">
    <source>
        <dbReference type="ARBA" id="ARBA00004162"/>
    </source>
</evidence>
<sequence length="104" mass="11685">MLKRFNIIRYSQTGSLKAEESRLRRFQLEEVAKATKNFSAECLLGSGAFGNVYKGTFELHGTLAIKIAHADSYQSVEEFRNEVRLLSTVNHPNLVGLVGYCEES</sequence>
<feature type="domain" description="Protein kinase" evidence="15">
    <location>
        <begin position="38"/>
        <end position="104"/>
    </location>
</feature>
<evidence type="ECO:0000313" key="17">
    <source>
        <dbReference type="Proteomes" id="UP000593577"/>
    </source>
</evidence>
<dbReference type="PROSITE" id="PS00107">
    <property type="entry name" value="PROTEIN_KINASE_ATP"/>
    <property type="match status" value="1"/>
</dbReference>
<evidence type="ECO:0000256" key="6">
    <source>
        <dbReference type="ARBA" id="ARBA00022692"/>
    </source>
</evidence>
<keyword evidence="3" id="KW-1003">Cell membrane</keyword>
<evidence type="ECO:0000313" key="16">
    <source>
        <dbReference type="EMBL" id="MBA0686585.1"/>
    </source>
</evidence>
<comment type="catalytic activity">
    <reaction evidence="12">
        <text>L-threonyl-[protein] + ATP = O-phospho-L-threonyl-[protein] + ADP + H(+)</text>
        <dbReference type="Rhea" id="RHEA:46608"/>
        <dbReference type="Rhea" id="RHEA-COMP:11060"/>
        <dbReference type="Rhea" id="RHEA-COMP:11605"/>
        <dbReference type="ChEBI" id="CHEBI:15378"/>
        <dbReference type="ChEBI" id="CHEBI:30013"/>
        <dbReference type="ChEBI" id="CHEBI:30616"/>
        <dbReference type="ChEBI" id="CHEBI:61977"/>
        <dbReference type="ChEBI" id="CHEBI:456216"/>
        <dbReference type="EC" id="2.7.11.1"/>
    </reaction>
</comment>
<evidence type="ECO:0000256" key="8">
    <source>
        <dbReference type="ARBA" id="ARBA00022777"/>
    </source>
</evidence>
<keyword evidence="8" id="KW-0418">Kinase</keyword>
<evidence type="ECO:0000256" key="11">
    <source>
        <dbReference type="ARBA" id="ARBA00023136"/>
    </source>
</evidence>
<proteinExistence type="predicted"/>
<dbReference type="Proteomes" id="UP000593577">
    <property type="component" value="Unassembled WGS sequence"/>
</dbReference>
<comment type="catalytic activity">
    <reaction evidence="13">
        <text>L-seryl-[protein] + ATP = O-phospho-L-seryl-[protein] + ADP + H(+)</text>
        <dbReference type="Rhea" id="RHEA:17989"/>
        <dbReference type="Rhea" id="RHEA-COMP:9863"/>
        <dbReference type="Rhea" id="RHEA-COMP:11604"/>
        <dbReference type="ChEBI" id="CHEBI:15378"/>
        <dbReference type="ChEBI" id="CHEBI:29999"/>
        <dbReference type="ChEBI" id="CHEBI:30616"/>
        <dbReference type="ChEBI" id="CHEBI:83421"/>
        <dbReference type="ChEBI" id="CHEBI:456216"/>
        <dbReference type="EC" id="2.7.11.1"/>
    </reaction>
</comment>
<comment type="caution">
    <text evidence="16">The sequence shown here is derived from an EMBL/GenBank/DDBJ whole genome shotgun (WGS) entry which is preliminary data.</text>
</comment>
<dbReference type="InterPro" id="IPR001245">
    <property type="entry name" value="Ser-Thr/Tyr_kinase_cat_dom"/>
</dbReference>
<protein>
    <recommendedName>
        <fullName evidence="2">non-specific serine/threonine protein kinase</fullName>
        <ecNumber evidence="2">2.7.11.1</ecNumber>
    </recommendedName>
</protein>
<dbReference type="InterPro" id="IPR017441">
    <property type="entry name" value="Protein_kinase_ATP_BS"/>
</dbReference>
<dbReference type="Pfam" id="PF07714">
    <property type="entry name" value="PK_Tyr_Ser-Thr"/>
    <property type="match status" value="1"/>
</dbReference>
<dbReference type="EC" id="2.7.11.1" evidence="2"/>
<dbReference type="PROSITE" id="PS50011">
    <property type="entry name" value="PROTEIN_KINASE_DOM"/>
    <property type="match status" value="1"/>
</dbReference>
<dbReference type="InterPro" id="IPR011009">
    <property type="entry name" value="Kinase-like_dom_sf"/>
</dbReference>
<gene>
    <name evidence="16" type="ORF">Goari_014181</name>
</gene>
<keyword evidence="11" id="KW-0472">Membrane</keyword>
<evidence type="ECO:0000256" key="7">
    <source>
        <dbReference type="ARBA" id="ARBA00022741"/>
    </source>
</evidence>
<dbReference type="AlphaFoldDB" id="A0A7J8XH25"/>
<keyword evidence="6" id="KW-0812">Transmembrane</keyword>
<keyword evidence="9 14" id="KW-0067">ATP-binding</keyword>
<keyword evidence="4" id="KW-0723">Serine/threonine-protein kinase</keyword>
<dbReference type="GO" id="GO:0005524">
    <property type="term" value="F:ATP binding"/>
    <property type="evidence" value="ECO:0007669"/>
    <property type="project" value="UniProtKB-UniRule"/>
</dbReference>
<evidence type="ECO:0000259" key="15">
    <source>
        <dbReference type="PROSITE" id="PS50011"/>
    </source>
</evidence>
<dbReference type="SUPFAM" id="SSF56112">
    <property type="entry name" value="Protein kinase-like (PK-like)"/>
    <property type="match status" value="1"/>
</dbReference>
<feature type="binding site" evidence="14">
    <location>
        <position position="66"/>
    </location>
    <ligand>
        <name>ATP</name>
        <dbReference type="ChEBI" id="CHEBI:30616"/>
    </ligand>
</feature>
<keyword evidence="10" id="KW-1133">Transmembrane helix</keyword>
<dbReference type="GO" id="GO:0004674">
    <property type="term" value="F:protein serine/threonine kinase activity"/>
    <property type="evidence" value="ECO:0007669"/>
    <property type="project" value="UniProtKB-KW"/>
</dbReference>